<dbReference type="GO" id="GO:0005840">
    <property type="term" value="C:ribosome"/>
    <property type="evidence" value="ECO:0007669"/>
    <property type="project" value="UniProtKB-KW"/>
</dbReference>
<evidence type="ECO:0000313" key="7">
    <source>
        <dbReference type="EMBL" id="GAK30666.1"/>
    </source>
</evidence>
<dbReference type="InterPro" id="IPR001383">
    <property type="entry name" value="Ribosomal_bL28_bact-type"/>
</dbReference>
<dbReference type="InterPro" id="IPR037147">
    <property type="entry name" value="Ribosomal_bL28_sf"/>
</dbReference>
<dbReference type="STRING" id="1329250.WOSG25_041060"/>
<evidence type="ECO:0000256" key="1">
    <source>
        <dbReference type="ARBA" id="ARBA00008760"/>
    </source>
</evidence>
<evidence type="ECO:0000256" key="4">
    <source>
        <dbReference type="ARBA" id="ARBA00035174"/>
    </source>
</evidence>
<reference evidence="8" key="1">
    <citation type="journal article" date="2014" name="Genome Announc.">
        <title>Draft genome sequence of Weissella oryzae SG25T, isolated from fermented rice grains.</title>
        <authorList>
            <person name="Tanizawa Y."/>
            <person name="Fujisawa T."/>
            <person name="Mochizuki T."/>
            <person name="Kaminuma E."/>
            <person name="Suzuki Y."/>
            <person name="Nakamura Y."/>
            <person name="Tohno M."/>
        </authorList>
    </citation>
    <scope>NUCLEOTIDE SEQUENCE [LARGE SCALE GENOMIC DNA]</scope>
    <source>
        <strain evidence="8">DSM 25784 / JCM 18191 / LMG 30913 / SG25</strain>
    </source>
</reference>
<dbReference type="PANTHER" id="PTHR39080">
    <property type="entry name" value="50S RIBOSOMAL PROTEIN L28"/>
    <property type="match status" value="1"/>
</dbReference>
<organism evidence="7 8">
    <name type="scientific">Weissella oryzae (strain DSM 25784 / JCM 18191 / LMG 30913 / SG25)</name>
    <dbReference type="NCBI Taxonomy" id="1329250"/>
    <lineage>
        <taxon>Bacteria</taxon>
        <taxon>Bacillati</taxon>
        <taxon>Bacillota</taxon>
        <taxon>Bacilli</taxon>
        <taxon>Lactobacillales</taxon>
        <taxon>Lactobacillaceae</taxon>
        <taxon>Weissella</taxon>
    </lineage>
</organism>
<dbReference type="InterPro" id="IPR026569">
    <property type="entry name" value="Ribosomal_bL28"/>
</dbReference>
<feature type="region of interest" description="Disordered" evidence="6">
    <location>
        <begin position="1"/>
        <end position="26"/>
    </location>
</feature>
<evidence type="ECO:0000256" key="3">
    <source>
        <dbReference type="ARBA" id="ARBA00023274"/>
    </source>
</evidence>
<dbReference type="NCBIfam" id="TIGR00009">
    <property type="entry name" value="L28"/>
    <property type="match status" value="1"/>
</dbReference>
<dbReference type="Proteomes" id="UP000030643">
    <property type="component" value="Unassembled WGS sequence"/>
</dbReference>
<dbReference type="GO" id="GO:1990904">
    <property type="term" value="C:ribonucleoprotein complex"/>
    <property type="evidence" value="ECO:0007669"/>
    <property type="project" value="UniProtKB-KW"/>
</dbReference>
<dbReference type="Pfam" id="PF00830">
    <property type="entry name" value="Ribosomal_L28"/>
    <property type="match status" value="1"/>
</dbReference>
<keyword evidence="2 5" id="KW-0689">Ribosomal protein</keyword>
<feature type="compositionally biased region" description="Polar residues" evidence="6">
    <location>
        <begin position="13"/>
        <end position="25"/>
    </location>
</feature>
<dbReference type="Gene3D" id="2.30.170.40">
    <property type="entry name" value="Ribosomal protein L28/L24"/>
    <property type="match status" value="1"/>
</dbReference>
<dbReference type="InterPro" id="IPR050096">
    <property type="entry name" value="Bacterial_rp_bL28"/>
</dbReference>
<dbReference type="GO" id="GO:0003735">
    <property type="term" value="F:structural constituent of ribosome"/>
    <property type="evidence" value="ECO:0007669"/>
    <property type="project" value="InterPro"/>
</dbReference>
<keyword evidence="8" id="KW-1185">Reference proteome</keyword>
<protein>
    <recommendedName>
        <fullName evidence="4 5">Large ribosomal subunit protein bL28</fullName>
    </recommendedName>
</protein>
<evidence type="ECO:0000256" key="2">
    <source>
        <dbReference type="ARBA" id="ARBA00022980"/>
    </source>
</evidence>
<gene>
    <name evidence="5 7" type="primary">rpmB</name>
    <name evidence="7" type="ORF">WOSG25_041060</name>
</gene>
<dbReference type="OrthoDB" id="9805609at2"/>
<dbReference type="EMBL" id="DF820487">
    <property type="protein sequence ID" value="GAK30666.1"/>
    <property type="molecule type" value="Genomic_DNA"/>
</dbReference>
<dbReference type="RefSeq" id="WP_027698758.1">
    <property type="nucleotide sequence ID" value="NZ_DF820487.1"/>
</dbReference>
<sequence>MAVDAITGKRTRFGNQRSHALNSSRRSWKPNLQKVTVKINGSAPKKVFLSARTLKAGLKNGSIERV</sequence>
<proteinExistence type="inferred from homology"/>
<name>A0A069CZZ9_WEIOS</name>
<dbReference type="SUPFAM" id="SSF143800">
    <property type="entry name" value="L28p-like"/>
    <property type="match status" value="1"/>
</dbReference>
<accession>A0A069CZZ9</accession>
<dbReference type="eggNOG" id="COG0227">
    <property type="taxonomic scope" value="Bacteria"/>
</dbReference>
<dbReference type="PANTHER" id="PTHR39080:SF1">
    <property type="entry name" value="LARGE RIBOSOMAL SUBUNIT PROTEIN BL28A"/>
    <property type="match status" value="1"/>
</dbReference>
<evidence type="ECO:0000256" key="5">
    <source>
        <dbReference type="HAMAP-Rule" id="MF_00373"/>
    </source>
</evidence>
<dbReference type="InterPro" id="IPR034704">
    <property type="entry name" value="Ribosomal_bL28/bL31-like_sf"/>
</dbReference>
<evidence type="ECO:0000313" key="8">
    <source>
        <dbReference type="Proteomes" id="UP000030643"/>
    </source>
</evidence>
<comment type="similarity">
    <text evidence="1 5">Belongs to the bacterial ribosomal protein bL28 family.</text>
</comment>
<dbReference type="HAMAP" id="MF_00373">
    <property type="entry name" value="Ribosomal_bL28"/>
    <property type="match status" value="1"/>
</dbReference>
<dbReference type="GO" id="GO:0006412">
    <property type="term" value="P:translation"/>
    <property type="evidence" value="ECO:0007669"/>
    <property type="project" value="UniProtKB-UniRule"/>
</dbReference>
<dbReference type="AlphaFoldDB" id="A0A069CZZ9"/>
<evidence type="ECO:0000256" key="6">
    <source>
        <dbReference type="SAM" id="MobiDB-lite"/>
    </source>
</evidence>
<keyword evidence="3 5" id="KW-0687">Ribonucleoprotein</keyword>